<name>A0A0B6ZGW9_9EUPU</name>
<organism evidence="1">
    <name type="scientific">Arion vulgaris</name>
    <dbReference type="NCBI Taxonomy" id="1028688"/>
    <lineage>
        <taxon>Eukaryota</taxon>
        <taxon>Metazoa</taxon>
        <taxon>Spiralia</taxon>
        <taxon>Lophotrochozoa</taxon>
        <taxon>Mollusca</taxon>
        <taxon>Gastropoda</taxon>
        <taxon>Heterobranchia</taxon>
        <taxon>Euthyneura</taxon>
        <taxon>Panpulmonata</taxon>
        <taxon>Eupulmonata</taxon>
        <taxon>Stylommatophora</taxon>
        <taxon>Helicina</taxon>
        <taxon>Arionoidea</taxon>
        <taxon>Arionidae</taxon>
        <taxon>Arion</taxon>
    </lineage>
</organism>
<gene>
    <name evidence="1" type="primary">ORF60709</name>
</gene>
<accession>A0A0B6ZGW9</accession>
<proteinExistence type="predicted"/>
<protein>
    <submittedName>
        <fullName evidence="1">Uncharacterized protein</fullName>
    </submittedName>
</protein>
<evidence type="ECO:0000313" key="1">
    <source>
        <dbReference type="EMBL" id="CEK66935.1"/>
    </source>
</evidence>
<feature type="non-terminal residue" evidence="1">
    <location>
        <position position="1"/>
    </location>
</feature>
<dbReference type="EMBL" id="HACG01020070">
    <property type="protein sequence ID" value="CEK66935.1"/>
    <property type="molecule type" value="Transcribed_RNA"/>
</dbReference>
<reference evidence="1" key="1">
    <citation type="submission" date="2014-12" db="EMBL/GenBank/DDBJ databases">
        <title>Insight into the proteome of Arion vulgaris.</title>
        <authorList>
            <person name="Aradska J."/>
            <person name="Bulat T."/>
            <person name="Smidak R."/>
            <person name="Sarate P."/>
            <person name="Gangsoo J."/>
            <person name="Sialana F."/>
            <person name="Bilban M."/>
            <person name="Lubec G."/>
        </authorList>
    </citation>
    <scope>NUCLEOTIDE SEQUENCE</scope>
    <source>
        <tissue evidence="1">Skin</tissue>
    </source>
</reference>
<dbReference type="AlphaFoldDB" id="A0A0B6ZGW9"/>
<sequence>TQSQYPCILEMLSRQGCTTQDTMFADSPPVPLRTDKMQSNINMDNSTNQISCVRLHSPSSFQISYQQHAAASSKCLPNISVSVDSKPLSVFELSPPLILHPPPLPMLPPLSPPPALLSPETSLSDTGSQNAPFPFANLLRLLSKSKFDPSSI</sequence>